<dbReference type="EMBL" id="JAAAJB010000979">
    <property type="protein sequence ID" value="KAG0249582.1"/>
    <property type="molecule type" value="Genomic_DNA"/>
</dbReference>
<dbReference type="Proteomes" id="UP000807716">
    <property type="component" value="Unassembled WGS sequence"/>
</dbReference>
<evidence type="ECO:0000313" key="4">
    <source>
        <dbReference type="Proteomes" id="UP000807716"/>
    </source>
</evidence>
<accession>A0A9P6PPU4</accession>
<reference evidence="3" key="1">
    <citation type="journal article" date="2020" name="Fungal Divers.">
        <title>Resolving the Mortierellaceae phylogeny through synthesis of multi-gene phylogenetics and phylogenomics.</title>
        <authorList>
            <person name="Vandepol N."/>
            <person name="Liber J."/>
            <person name="Desiro A."/>
            <person name="Na H."/>
            <person name="Kennedy M."/>
            <person name="Barry K."/>
            <person name="Grigoriev I.V."/>
            <person name="Miller A.N."/>
            <person name="O'Donnell K."/>
            <person name="Stajich J.E."/>
            <person name="Bonito G."/>
        </authorList>
    </citation>
    <scope>NUCLEOTIDE SEQUENCE</scope>
    <source>
        <strain evidence="3">BC1065</strain>
    </source>
</reference>
<organism evidence="3 4">
    <name type="scientific">Actinomortierella ambigua</name>
    <dbReference type="NCBI Taxonomy" id="1343610"/>
    <lineage>
        <taxon>Eukaryota</taxon>
        <taxon>Fungi</taxon>
        <taxon>Fungi incertae sedis</taxon>
        <taxon>Mucoromycota</taxon>
        <taxon>Mortierellomycotina</taxon>
        <taxon>Mortierellomycetes</taxon>
        <taxon>Mortierellales</taxon>
        <taxon>Mortierellaceae</taxon>
        <taxon>Actinomortierella</taxon>
    </lineage>
</organism>
<dbReference type="PANTHER" id="PTHR47260">
    <property type="entry name" value="UPF0644 PROTEIN PB2B4.06"/>
    <property type="match status" value="1"/>
</dbReference>
<name>A0A9P6PPU4_9FUNG</name>
<dbReference type="SUPFAM" id="SSF54637">
    <property type="entry name" value="Thioesterase/thiol ester dehydrase-isomerase"/>
    <property type="match status" value="1"/>
</dbReference>
<dbReference type="PANTHER" id="PTHR47260:SF1">
    <property type="entry name" value="UPF0644 PROTEIN PB2B4.06"/>
    <property type="match status" value="1"/>
</dbReference>
<dbReference type="CDD" id="cd03443">
    <property type="entry name" value="PaaI_thioesterase"/>
    <property type="match status" value="1"/>
</dbReference>
<evidence type="ECO:0000259" key="2">
    <source>
        <dbReference type="Pfam" id="PF03061"/>
    </source>
</evidence>
<feature type="region of interest" description="Disordered" evidence="1">
    <location>
        <begin position="56"/>
        <end position="86"/>
    </location>
</feature>
<evidence type="ECO:0000313" key="3">
    <source>
        <dbReference type="EMBL" id="KAG0249582.1"/>
    </source>
</evidence>
<gene>
    <name evidence="3" type="ORF">DFQ27_009917</name>
</gene>
<dbReference type="InterPro" id="IPR006683">
    <property type="entry name" value="Thioestr_dom"/>
</dbReference>
<dbReference type="Pfam" id="PF03061">
    <property type="entry name" value="4HBT"/>
    <property type="match status" value="1"/>
</dbReference>
<proteinExistence type="predicted"/>
<dbReference type="InterPro" id="IPR052061">
    <property type="entry name" value="PTE-AB_protein"/>
</dbReference>
<keyword evidence="4" id="KW-1185">Reference proteome</keyword>
<dbReference type="InterPro" id="IPR029069">
    <property type="entry name" value="HotDog_dom_sf"/>
</dbReference>
<feature type="compositionally biased region" description="Low complexity" evidence="1">
    <location>
        <begin position="56"/>
        <end position="85"/>
    </location>
</feature>
<evidence type="ECO:0000256" key="1">
    <source>
        <dbReference type="SAM" id="MobiDB-lite"/>
    </source>
</evidence>
<dbReference type="Gene3D" id="3.10.129.10">
    <property type="entry name" value="Hotdog Thioesterase"/>
    <property type="match status" value="1"/>
</dbReference>
<dbReference type="OrthoDB" id="506431at2759"/>
<comment type="caution">
    <text evidence="3">The sequence shown here is derived from an EMBL/GenBank/DDBJ whole genome shotgun (WGS) entry which is preliminary data.</text>
</comment>
<sequence>MPDRTVAAKTLQGSVLLLTQTLAHTARGGRSARSAAVAAAPRVRGTLSSCWTSSLHTSAPLSTSSSSSTSTPLSTDRSSHQSSSSGRLARFAKGAFWMSTSAAAGAFTYAKVQDMDPSSLGGFKTLPVGNLQPTIFGTDEPDEPATSAAIAAGDTATAVEEIQRSALLELEMEQLSAVQEYKLKAKNGDWKEANPYWFLTSHTEKHHLTAGTLRGENMLSVRPLKFDRKDKKATVLFMHLGRSLCGHDGIIHGGMLGTILDEATGFIALPNLPLRIGFTAALNINYRKPVKADQFVMVVAEFERLEGRKGYTKAAIYDMEGNVLTEATALYVSPKNAVSMIINYVKNSLGFKSS</sequence>
<feature type="domain" description="Thioesterase" evidence="2">
    <location>
        <begin position="249"/>
        <end position="323"/>
    </location>
</feature>
<dbReference type="AlphaFoldDB" id="A0A9P6PPU4"/>
<protein>
    <recommendedName>
        <fullName evidence="2">Thioesterase domain-containing protein</fullName>
    </recommendedName>
</protein>